<keyword evidence="2" id="KW-0812">Transmembrane</keyword>
<dbReference type="Proteomes" id="UP001596957">
    <property type="component" value="Unassembled WGS sequence"/>
</dbReference>
<feature type="transmembrane region" description="Helical" evidence="2">
    <location>
        <begin position="118"/>
        <end position="139"/>
    </location>
</feature>
<comment type="caution">
    <text evidence="3">The sequence shown here is derived from an EMBL/GenBank/DDBJ whole genome shotgun (WGS) entry which is preliminary data.</text>
</comment>
<evidence type="ECO:0000256" key="1">
    <source>
        <dbReference type="SAM" id="MobiDB-lite"/>
    </source>
</evidence>
<dbReference type="RefSeq" id="WP_381257651.1">
    <property type="nucleotide sequence ID" value="NZ_JBHTBI010000020.1"/>
</dbReference>
<keyword evidence="2" id="KW-0472">Membrane</keyword>
<evidence type="ECO:0000256" key="2">
    <source>
        <dbReference type="SAM" id="Phobius"/>
    </source>
</evidence>
<proteinExistence type="predicted"/>
<feature type="compositionally biased region" description="Pro residues" evidence="1">
    <location>
        <begin position="192"/>
        <end position="205"/>
    </location>
</feature>
<accession>A0ABW2VAP6</accession>
<feature type="transmembrane region" description="Helical" evidence="2">
    <location>
        <begin position="145"/>
        <end position="169"/>
    </location>
</feature>
<dbReference type="EMBL" id="JBHTEC010000001">
    <property type="protein sequence ID" value="MFD0281603.1"/>
    <property type="molecule type" value="Genomic_DNA"/>
</dbReference>
<feature type="region of interest" description="Disordered" evidence="1">
    <location>
        <begin position="184"/>
        <end position="212"/>
    </location>
</feature>
<organism evidence="3 4">
    <name type="scientific">Streptomyces lutosisoli</name>
    <dbReference type="NCBI Taxonomy" id="2665721"/>
    <lineage>
        <taxon>Bacteria</taxon>
        <taxon>Bacillati</taxon>
        <taxon>Actinomycetota</taxon>
        <taxon>Actinomycetes</taxon>
        <taxon>Kitasatosporales</taxon>
        <taxon>Streptomycetaceae</taxon>
        <taxon>Streptomyces</taxon>
    </lineage>
</organism>
<evidence type="ECO:0000313" key="3">
    <source>
        <dbReference type="EMBL" id="MFD0281603.1"/>
    </source>
</evidence>
<keyword evidence="2" id="KW-1133">Transmembrane helix</keyword>
<keyword evidence="4" id="KW-1185">Reference proteome</keyword>
<evidence type="ECO:0000313" key="4">
    <source>
        <dbReference type="Proteomes" id="UP001596957"/>
    </source>
</evidence>
<evidence type="ECO:0008006" key="5">
    <source>
        <dbReference type="Google" id="ProtNLM"/>
    </source>
</evidence>
<reference evidence="4" key="1">
    <citation type="journal article" date="2019" name="Int. J. Syst. Evol. Microbiol.">
        <title>The Global Catalogue of Microorganisms (GCM) 10K type strain sequencing project: providing services to taxonomists for standard genome sequencing and annotation.</title>
        <authorList>
            <consortium name="The Broad Institute Genomics Platform"/>
            <consortium name="The Broad Institute Genome Sequencing Center for Infectious Disease"/>
            <person name="Wu L."/>
            <person name="Ma J."/>
        </authorList>
    </citation>
    <scope>NUCLEOTIDE SEQUENCE [LARGE SCALE GENOMIC DNA]</scope>
    <source>
        <strain evidence="4">CGMCC 4.7198</strain>
    </source>
</reference>
<name>A0ABW2VAP6_9ACTN</name>
<protein>
    <recommendedName>
        <fullName evidence="5">Integral membrane protein</fullName>
    </recommendedName>
</protein>
<gene>
    <name evidence="3" type="ORF">ACFQZP_07930</name>
</gene>
<sequence length="212" mass="23195">MKDAEIIAYFDGRGRAEFLLGGLQVMDGDKITAIAYEFGYDLRESEAVSRGSYRMIYVRNDSPEVRRRAQQTLDRLRAGGPLLSVWVGPGAKPGEAWPISAIEMASMRRGIDAYESHGVRGFAVFVGLLSLGCFGLAWAHRDMPGAALAVVVMLGIPLAVTAALTPRWMKRWHEKNRRLVQLYDQQRSGRVGPPPPLPPPLPPSGPAEGRAG</sequence>